<dbReference type="AlphaFoldDB" id="A0AAD6IYL4"/>
<gene>
    <name evidence="2" type="ORF">Dda_3815</name>
</gene>
<reference evidence="2" key="1">
    <citation type="submission" date="2023-01" db="EMBL/GenBank/DDBJ databases">
        <title>The chitinases involved in constricting ring structure development in the nematode-trapping fungus Drechslerella dactyloides.</title>
        <authorList>
            <person name="Wang R."/>
            <person name="Zhang L."/>
            <person name="Tang P."/>
            <person name="Li S."/>
            <person name="Liang L."/>
        </authorList>
    </citation>
    <scope>NUCLEOTIDE SEQUENCE</scope>
    <source>
        <strain evidence="2">YMF1.00031</strain>
    </source>
</reference>
<feature type="compositionally biased region" description="Polar residues" evidence="1">
    <location>
        <begin position="81"/>
        <end position="90"/>
    </location>
</feature>
<sequence length="106" mass="11383">MQAGGQAGRTDKRAGGILVPRVYGVYVSGKESEREREGRSTVGEVFERFAVTRQAMEMGEDKDRRSSVGSKQGEESRAGLSDSTSTTAAKQAQLKRGVNNANGNIM</sequence>
<proteinExistence type="predicted"/>
<evidence type="ECO:0000313" key="3">
    <source>
        <dbReference type="Proteomes" id="UP001221413"/>
    </source>
</evidence>
<evidence type="ECO:0000256" key="1">
    <source>
        <dbReference type="SAM" id="MobiDB-lite"/>
    </source>
</evidence>
<dbReference type="EMBL" id="JAQGDS010000004">
    <property type="protein sequence ID" value="KAJ6261149.1"/>
    <property type="molecule type" value="Genomic_DNA"/>
</dbReference>
<comment type="caution">
    <text evidence="2">The sequence shown here is derived from an EMBL/GenBank/DDBJ whole genome shotgun (WGS) entry which is preliminary data.</text>
</comment>
<feature type="region of interest" description="Disordered" evidence="1">
    <location>
        <begin position="56"/>
        <end position="106"/>
    </location>
</feature>
<name>A0AAD6IYL4_DREDA</name>
<accession>A0AAD6IYL4</accession>
<evidence type="ECO:0000313" key="2">
    <source>
        <dbReference type="EMBL" id="KAJ6261149.1"/>
    </source>
</evidence>
<keyword evidence="3" id="KW-1185">Reference proteome</keyword>
<protein>
    <submittedName>
        <fullName evidence="2">Uncharacterized protein</fullName>
    </submittedName>
</protein>
<dbReference type="Proteomes" id="UP001221413">
    <property type="component" value="Unassembled WGS sequence"/>
</dbReference>
<organism evidence="2 3">
    <name type="scientific">Drechslerella dactyloides</name>
    <name type="common">Nematode-trapping fungus</name>
    <name type="synonym">Arthrobotrys dactyloides</name>
    <dbReference type="NCBI Taxonomy" id="74499"/>
    <lineage>
        <taxon>Eukaryota</taxon>
        <taxon>Fungi</taxon>
        <taxon>Dikarya</taxon>
        <taxon>Ascomycota</taxon>
        <taxon>Pezizomycotina</taxon>
        <taxon>Orbiliomycetes</taxon>
        <taxon>Orbiliales</taxon>
        <taxon>Orbiliaceae</taxon>
        <taxon>Drechslerella</taxon>
    </lineage>
</organism>
<feature type="compositionally biased region" description="Basic and acidic residues" evidence="1">
    <location>
        <begin position="59"/>
        <end position="77"/>
    </location>
</feature>